<reference evidence="4 5" key="1">
    <citation type="journal article" date="2020" name="Nat. Food">
        <title>A phased Vanilla planifolia genome enables genetic improvement of flavour and production.</title>
        <authorList>
            <person name="Hasing T."/>
            <person name="Tang H."/>
            <person name="Brym M."/>
            <person name="Khazi F."/>
            <person name="Huang T."/>
            <person name="Chambers A.H."/>
        </authorList>
    </citation>
    <scope>NUCLEOTIDE SEQUENCE [LARGE SCALE GENOMIC DNA]</scope>
    <source>
        <tissue evidence="2">Leaf</tissue>
    </source>
</reference>
<keyword evidence="4" id="KW-1185">Reference proteome</keyword>
<feature type="region of interest" description="Disordered" evidence="1">
    <location>
        <begin position="123"/>
        <end position="162"/>
    </location>
</feature>
<evidence type="ECO:0000313" key="5">
    <source>
        <dbReference type="Proteomes" id="UP000639772"/>
    </source>
</evidence>
<accession>A0A835QHR0</accession>
<protein>
    <submittedName>
        <fullName evidence="2">Uncharacterized protein</fullName>
    </submittedName>
</protein>
<dbReference type="AlphaFoldDB" id="A0A835QHR0"/>
<organism evidence="2 4">
    <name type="scientific">Vanilla planifolia</name>
    <name type="common">Vanilla</name>
    <dbReference type="NCBI Taxonomy" id="51239"/>
    <lineage>
        <taxon>Eukaryota</taxon>
        <taxon>Viridiplantae</taxon>
        <taxon>Streptophyta</taxon>
        <taxon>Embryophyta</taxon>
        <taxon>Tracheophyta</taxon>
        <taxon>Spermatophyta</taxon>
        <taxon>Magnoliopsida</taxon>
        <taxon>Liliopsida</taxon>
        <taxon>Asparagales</taxon>
        <taxon>Orchidaceae</taxon>
        <taxon>Vanilloideae</taxon>
        <taxon>Vanilleae</taxon>
        <taxon>Vanilla</taxon>
    </lineage>
</organism>
<dbReference type="EMBL" id="JADCNM010000008">
    <property type="protein sequence ID" value="KAG0472254.1"/>
    <property type="molecule type" value="Genomic_DNA"/>
</dbReference>
<evidence type="ECO:0000256" key="1">
    <source>
        <dbReference type="SAM" id="MobiDB-lite"/>
    </source>
</evidence>
<name>A0A835QHR0_VANPL</name>
<dbReference type="EMBL" id="JADCNL010000008">
    <property type="protein sequence ID" value="KAG0470730.1"/>
    <property type="molecule type" value="Genomic_DNA"/>
</dbReference>
<feature type="compositionally biased region" description="Low complexity" evidence="1">
    <location>
        <begin position="135"/>
        <end position="150"/>
    </location>
</feature>
<dbReference type="Proteomes" id="UP000636800">
    <property type="component" value="Unassembled WGS sequence"/>
</dbReference>
<gene>
    <name evidence="3" type="ORF">HPP92_016800</name>
    <name evidence="2" type="ORF">HPP92_017430</name>
</gene>
<evidence type="ECO:0000313" key="4">
    <source>
        <dbReference type="Proteomes" id="UP000636800"/>
    </source>
</evidence>
<comment type="caution">
    <text evidence="2">The sequence shown here is derived from an EMBL/GenBank/DDBJ whole genome shotgun (WGS) entry which is preliminary data.</text>
</comment>
<evidence type="ECO:0000313" key="3">
    <source>
        <dbReference type="EMBL" id="KAG0472254.1"/>
    </source>
</evidence>
<evidence type="ECO:0000313" key="2">
    <source>
        <dbReference type="EMBL" id="KAG0470730.1"/>
    </source>
</evidence>
<sequence length="200" mass="22459">MDSAGGKGCGGSFWWSSLSLHAPSGIFSILPKLKEYHFQMLEPIRLKAIEEEEKLICCAECMTNYERNLPFVNKSEPEETDACNANLPCWLPTQKTENIHKEPFIDLLRKWSRRCRSLHPSRISQATSSIHAKSHPIAASSPLSHAPSRSPHSRRDSRKPIVTNLALGNSVSLSLQCQKGIFREPQRFEPSITGEHPMAI</sequence>
<dbReference type="OrthoDB" id="1872342at2759"/>
<dbReference type="Proteomes" id="UP000639772">
    <property type="component" value="Unassembled WGS sequence"/>
</dbReference>
<proteinExistence type="predicted"/>